<dbReference type="InterPro" id="IPR004344">
    <property type="entry name" value="TTL/TTLL_fam"/>
</dbReference>
<sequence>CAEMPAEAPVPPPAKAAGPSTSGPKGKADAAPSGDGKRKRIPVPARSVRHLSLGVGNNAALVARVVLSRPWWRMAKKPKAGTRTTGEEWSMRWQETIQGINYSLLGAHSQQVVGHLPNNSAICGKLNLFRNIYEYLSSKGEDPYQFLPVTYCVSEPHEMERFKAHHAYISGKTVPSKLLSKRAAQHAPRPKEGEECRNMWILKPIGLNRGRGISVIRGPQECKSLIEAARDDKRLRKGSLKQWIVQRYIENPLLIDGRKFDIRAYVLIKGDGDCFIYHDAYLRLSSVPYTVASTEQDVHLTNNAVQKHT</sequence>
<name>A0A9K3D7G1_9EUKA</name>
<dbReference type="EMBL" id="BDIP01004321">
    <property type="protein sequence ID" value="GIQ88714.1"/>
    <property type="molecule type" value="Genomic_DNA"/>
</dbReference>
<dbReference type="SUPFAM" id="SSF56059">
    <property type="entry name" value="Glutathione synthetase ATP-binding domain-like"/>
    <property type="match status" value="1"/>
</dbReference>
<evidence type="ECO:0000313" key="2">
    <source>
        <dbReference type="EMBL" id="GIQ88714.1"/>
    </source>
</evidence>
<feature type="non-terminal residue" evidence="2">
    <location>
        <position position="1"/>
    </location>
</feature>
<evidence type="ECO:0000313" key="3">
    <source>
        <dbReference type="Proteomes" id="UP000265618"/>
    </source>
</evidence>
<evidence type="ECO:0000256" key="1">
    <source>
        <dbReference type="SAM" id="MobiDB-lite"/>
    </source>
</evidence>
<keyword evidence="3" id="KW-1185">Reference proteome</keyword>
<feature type="non-terminal residue" evidence="2">
    <location>
        <position position="309"/>
    </location>
</feature>
<dbReference type="PANTHER" id="PTHR46069:SF1">
    <property type="entry name" value="CHROMOSOME UNDETERMINED SCAFFOLD_125, WHOLE GENOME SHOTGUN SEQUENCE"/>
    <property type="match status" value="1"/>
</dbReference>
<gene>
    <name evidence="2" type="ORF">KIPB_011027</name>
</gene>
<keyword evidence="2" id="KW-0436">Ligase</keyword>
<dbReference type="AlphaFoldDB" id="A0A9K3D7G1"/>
<feature type="region of interest" description="Disordered" evidence="1">
    <location>
        <begin position="1"/>
        <end position="43"/>
    </location>
</feature>
<dbReference type="Pfam" id="PF03133">
    <property type="entry name" value="TTL"/>
    <property type="match status" value="1"/>
</dbReference>
<dbReference type="Proteomes" id="UP000265618">
    <property type="component" value="Unassembled WGS sequence"/>
</dbReference>
<reference evidence="2 3" key="1">
    <citation type="journal article" date="2018" name="PLoS ONE">
        <title>The draft genome of Kipferlia bialata reveals reductive genome evolution in fornicate parasites.</title>
        <authorList>
            <person name="Tanifuji G."/>
            <person name="Takabayashi S."/>
            <person name="Kume K."/>
            <person name="Takagi M."/>
            <person name="Nakayama T."/>
            <person name="Kamikawa R."/>
            <person name="Inagaki Y."/>
            <person name="Hashimoto T."/>
        </authorList>
    </citation>
    <scope>NUCLEOTIDE SEQUENCE [LARGE SCALE GENOMIC DNA]</scope>
    <source>
        <strain evidence="2">NY0173</strain>
    </source>
</reference>
<accession>A0A9K3D7G1</accession>
<dbReference type="PROSITE" id="PS51221">
    <property type="entry name" value="TTL"/>
    <property type="match status" value="1"/>
</dbReference>
<dbReference type="GO" id="GO:0016874">
    <property type="term" value="F:ligase activity"/>
    <property type="evidence" value="ECO:0007669"/>
    <property type="project" value="UniProtKB-KW"/>
</dbReference>
<protein>
    <submittedName>
        <fullName evidence="2">Tubulin-tyrosine ligase/Tubulin polyglutamylase</fullName>
    </submittedName>
</protein>
<comment type="caution">
    <text evidence="2">The sequence shown here is derived from an EMBL/GenBank/DDBJ whole genome shotgun (WGS) entry which is preliminary data.</text>
</comment>
<dbReference type="Gene3D" id="3.30.470.20">
    <property type="entry name" value="ATP-grasp fold, B domain"/>
    <property type="match status" value="1"/>
</dbReference>
<dbReference type="OrthoDB" id="202825at2759"/>
<organism evidence="2 3">
    <name type="scientific">Kipferlia bialata</name>
    <dbReference type="NCBI Taxonomy" id="797122"/>
    <lineage>
        <taxon>Eukaryota</taxon>
        <taxon>Metamonada</taxon>
        <taxon>Carpediemonas-like organisms</taxon>
        <taxon>Kipferlia</taxon>
    </lineage>
</organism>
<proteinExistence type="predicted"/>
<dbReference type="PANTHER" id="PTHR46069">
    <property type="entry name" value="TUBULIN TYROSINE LIGASE"/>
    <property type="match status" value="1"/>
</dbReference>